<dbReference type="Pfam" id="PF09299">
    <property type="entry name" value="Mu-transpos_C"/>
    <property type="match status" value="1"/>
</dbReference>
<dbReference type="SUPFAM" id="SSF53098">
    <property type="entry name" value="Ribonuclease H-like"/>
    <property type="match status" value="1"/>
</dbReference>
<dbReference type="AlphaFoldDB" id="A0A841TA14"/>
<dbReference type="InterPro" id="IPR015378">
    <property type="entry name" value="Transposase-like_Mu_C"/>
</dbReference>
<feature type="compositionally biased region" description="Polar residues" evidence="1">
    <location>
        <begin position="692"/>
        <end position="707"/>
    </location>
</feature>
<evidence type="ECO:0000259" key="2">
    <source>
        <dbReference type="PROSITE" id="PS50994"/>
    </source>
</evidence>
<reference evidence="3 4" key="1">
    <citation type="submission" date="2020-08" db="EMBL/GenBank/DDBJ databases">
        <title>Cohnella phylogeny.</title>
        <authorList>
            <person name="Dunlap C."/>
        </authorList>
    </citation>
    <scope>NUCLEOTIDE SEQUENCE [LARGE SCALE GENOMIC DNA]</scope>
    <source>
        <strain evidence="3 4">DSM 103658</strain>
    </source>
</reference>
<feature type="region of interest" description="Disordered" evidence="1">
    <location>
        <begin position="691"/>
        <end position="727"/>
    </location>
</feature>
<organism evidence="3 4">
    <name type="scientific">Cohnella lubricantis</name>
    <dbReference type="NCBI Taxonomy" id="2163172"/>
    <lineage>
        <taxon>Bacteria</taxon>
        <taxon>Bacillati</taxon>
        <taxon>Bacillota</taxon>
        <taxon>Bacilli</taxon>
        <taxon>Bacillales</taxon>
        <taxon>Paenibacillaceae</taxon>
        <taxon>Cohnella</taxon>
    </lineage>
</organism>
<dbReference type="GO" id="GO:0015074">
    <property type="term" value="P:DNA integration"/>
    <property type="evidence" value="ECO:0007669"/>
    <property type="project" value="InterPro"/>
</dbReference>
<dbReference type="Proteomes" id="UP000574133">
    <property type="component" value="Unassembled WGS sequence"/>
</dbReference>
<dbReference type="InterPro" id="IPR001584">
    <property type="entry name" value="Integrase_cat-core"/>
</dbReference>
<proteinExistence type="predicted"/>
<dbReference type="EMBL" id="JACJVN010000051">
    <property type="protein sequence ID" value="MBB6678144.1"/>
    <property type="molecule type" value="Genomic_DNA"/>
</dbReference>
<evidence type="ECO:0000313" key="3">
    <source>
        <dbReference type="EMBL" id="MBB6678144.1"/>
    </source>
</evidence>
<comment type="caution">
    <text evidence="3">The sequence shown here is derived from an EMBL/GenBank/DDBJ whole genome shotgun (WGS) entry which is preliminary data.</text>
</comment>
<keyword evidence="4" id="KW-1185">Reference proteome</keyword>
<dbReference type="Gene3D" id="3.30.420.10">
    <property type="entry name" value="Ribonuclease H-like superfamily/Ribonuclease H"/>
    <property type="match status" value="1"/>
</dbReference>
<dbReference type="GO" id="GO:0003676">
    <property type="term" value="F:nucleic acid binding"/>
    <property type="evidence" value="ECO:0007669"/>
    <property type="project" value="InterPro"/>
</dbReference>
<sequence>MLIVVNSIIERLNEDLEVVEMLRVLWMDDVREQVVVVNIDDHRNMSYPYFIRYEEIVREIQEKKSRLSELETDMRLLSPDEIYLNKYKENRDRRWNLIKDIAIQEPEIYISESRGKLIHEVYSLSGKSKKVIRDYLKKYWFYGKSINGLLDNYFDCGIPGEQRVYTQKPGPESTNRTMITESDVEIFKSAIRIFHIRRKMSIVKTHERMCETFYKRGFYRKYGVKVPIVDPDRSPTLRQFRYWYTKNYSAFDRYSNRRGKRRATMDARPMLGNASEKALCVGAVFEVDATRSDIILVSFDRTKILGKPTLYVVIDVFSRLIAGYHVSLAPESWFEAMVAIEHAATNKVENCARYGISIQEEDWPCRYLPQNLVGDRGELKSQLSERFVNLNVDVLNAPSYRGDLKPFVESNFRITNEMIRELLSGSTEARQLVRGDYNPARDSTWTIEEFNRFLIVYFLTYNKSALSRDFLPTKDMFSDQVELTPLKVWNWDKGKRLLHEKRRKELRYNLLPREEAKVTRFGVEFRGLTYTCSIGVEEGWFEGNGNGINGRTKIEITYDPRNCSSIFLKHKNDLLSLLLTGRSREFEGLHFDEVAKIMEYRDSQIKEQEKLEKQHRAELHAFADVLDITATEKTKEATKDKSFYSRNQNKREARGADSKVWGAIGAMSNVSSESVNTSEVQKSVEENIVKFPTTNEMRETNQPSISDIQALFSRKSQERRRRNETNE</sequence>
<protein>
    <submittedName>
        <fullName evidence="3">Mu transposase C-terminal domain-containing protein</fullName>
    </submittedName>
</protein>
<accession>A0A841TA14</accession>
<dbReference type="PROSITE" id="PS50994">
    <property type="entry name" value="INTEGRASE"/>
    <property type="match status" value="1"/>
</dbReference>
<evidence type="ECO:0000313" key="4">
    <source>
        <dbReference type="Proteomes" id="UP000574133"/>
    </source>
</evidence>
<dbReference type="InterPro" id="IPR012337">
    <property type="entry name" value="RNaseH-like_sf"/>
</dbReference>
<feature type="region of interest" description="Disordered" evidence="1">
    <location>
        <begin position="636"/>
        <end position="656"/>
    </location>
</feature>
<gene>
    <name evidence="3" type="ORF">H4Q31_12625</name>
</gene>
<evidence type="ECO:0000256" key="1">
    <source>
        <dbReference type="SAM" id="MobiDB-lite"/>
    </source>
</evidence>
<dbReference type="RefSeq" id="WP_185179419.1">
    <property type="nucleotide sequence ID" value="NZ_CBCSEP010000019.1"/>
</dbReference>
<feature type="domain" description="Integrase catalytic" evidence="2">
    <location>
        <begin position="265"/>
        <end position="493"/>
    </location>
</feature>
<name>A0A841TA14_9BACL</name>
<dbReference type="InterPro" id="IPR036397">
    <property type="entry name" value="RNaseH_sf"/>
</dbReference>